<comment type="caution">
    <text evidence="1">The sequence shown here is derived from an EMBL/GenBank/DDBJ whole genome shotgun (WGS) entry which is preliminary data.</text>
</comment>
<evidence type="ECO:0000313" key="2">
    <source>
        <dbReference type="Proteomes" id="UP001377168"/>
    </source>
</evidence>
<keyword evidence="2" id="KW-1185">Reference proteome</keyword>
<dbReference type="Proteomes" id="UP001377168">
    <property type="component" value="Unassembled WGS sequence"/>
</dbReference>
<organism evidence="1 2">
    <name type="scientific">Streptomyces achmelvichensis</name>
    <dbReference type="NCBI Taxonomy" id="3134111"/>
    <lineage>
        <taxon>Bacteria</taxon>
        <taxon>Bacillati</taxon>
        <taxon>Actinomycetota</taxon>
        <taxon>Actinomycetes</taxon>
        <taxon>Kitasatosporales</taxon>
        <taxon>Streptomycetaceae</taxon>
        <taxon>Streptomyces</taxon>
    </lineage>
</organism>
<proteinExistence type="predicted"/>
<protein>
    <submittedName>
        <fullName evidence="1">Uncharacterized protein</fullName>
    </submittedName>
</protein>
<name>A0ACC6Q694_9ACTN</name>
<evidence type="ECO:0000313" key="1">
    <source>
        <dbReference type="EMBL" id="MEJ8638697.1"/>
    </source>
</evidence>
<reference evidence="1" key="1">
    <citation type="submission" date="2024-03" db="EMBL/GenBank/DDBJ databases">
        <title>Novel Streptomyces species of biotechnological and ecological value are a feature of Machair soil.</title>
        <authorList>
            <person name="Prole J.R."/>
            <person name="Goodfellow M."/>
            <person name="Allenby N."/>
            <person name="Ward A.C."/>
        </authorList>
    </citation>
    <scope>NUCLEOTIDE SEQUENCE</scope>
    <source>
        <strain evidence="1">MS2.AVA.5</strain>
    </source>
</reference>
<dbReference type="EMBL" id="JBBKAJ010000022">
    <property type="protein sequence ID" value="MEJ8638697.1"/>
    <property type="molecule type" value="Genomic_DNA"/>
</dbReference>
<gene>
    <name evidence="1" type="ORF">WKI67_35620</name>
</gene>
<accession>A0ACC6Q694</accession>
<sequence>MPELPAEPVPHTTGGPRTAGPGRALAHDRIRPREGRCVLAEGRRATLAAPGKAAYCTWAAVPTPDGQDHSPRHPADQRVPDAGAAGIEGSISDIMRLISPGGM</sequence>